<sequence length="168" mass="19036">MHNQDIEYWAEQARHLLELINPADPERAEAQHETFLSELAVKDEDELDSTVALMHTLQEVIVGEASFQASWRGKAELIEALEALLPEPELRIDWGGDSEDEDFLAAVTVPQLLRRAFLSLQDAGYTLWCWNSESDSYVGWISRSVDETQLVEVYYGLGLDVRLAEDLG</sequence>
<dbReference type="OrthoDB" id="8969087at2"/>
<dbReference type="EMBL" id="FPKR01000010">
    <property type="protein sequence ID" value="SFZ77718.1"/>
    <property type="molecule type" value="Genomic_DNA"/>
</dbReference>
<protein>
    <recommendedName>
        <fullName evidence="1">DUF6630 domain-containing protein</fullName>
    </recommendedName>
</protein>
<reference evidence="2 3" key="1">
    <citation type="submission" date="2016-11" db="EMBL/GenBank/DDBJ databases">
        <authorList>
            <person name="Jaros S."/>
            <person name="Januszkiewicz K."/>
            <person name="Wedrychowicz H."/>
        </authorList>
    </citation>
    <scope>NUCLEOTIDE SEQUENCE [LARGE SCALE GENOMIC DNA]</scope>
    <source>
        <strain evidence="2 3">DSM 18899</strain>
    </source>
</reference>
<gene>
    <name evidence="2" type="ORF">SAMN02745887_02548</name>
</gene>
<organism evidence="2 3">
    <name type="scientific">Chitinimonas taiwanensis DSM 18899</name>
    <dbReference type="NCBI Taxonomy" id="1121279"/>
    <lineage>
        <taxon>Bacteria</taxon>
        <taxon>Pseudomonadati</taxon>
        <taxon>Pseudomonadota</taxon>
        <taxon>Betaproteobacteria</taxon>
        <taxon>Neisseriales</taxon>
        <taxon>Chitinibacteraceae</taxon>
        <taxon>Chitinimonas</taxon>
    </lineage>
</organism>
<dbReference type="STRING" id="1121279.SAMN02745887_02548"/>
<evidence type="ECO:0000313" key="3">
    <source>
        <dbReference type="Proteomes" id="UP000186513"/>
    </source>
</evidence>
<dbReference type="RefSeq" id="WP_072429059.1">
    <property type="nucleotide sequence ID" value="NZ_FPKR01000010.1"/>
</dbReference>
<accession>A0A1K2HLQ3</accession>
<proteinExistence type="predicted"/>
<feature type="domain" description="DUF6630" evidence="1">
    <location>
        <begin position="14"/>
        <end position="163"/>
    </location>
</feature>
<dbReference type="Proteomes" id="UP000186513">
    <property type="component" value="Unassembled WGS sequence"/>
</dbReference>
<name>A0A1K2HLQ3_9NEIS</name>
<dbReference type="Pfam" id="PF20335">
    <property type="entry name" value="DUF6630"/>
    <property type="match status" value="1"/>
</dbReference>
<evidence type="ECO:0000259" key="1">
    <source>
        <dbReference type="Pfam" id="PF20335"/>
    </source>
</evidence>
<dbReference type="InterPro" id="IPR046582">
    <property type="entry name" value="DUF6630"/>
</dbReference>
<dbReference type="AlphaFoldDB" id="A0A1K2HLQ3"/>
<evidence type="ECO:0000313" key="2">
    <source>
        <dbReference type="EMBL" id="SFZ77718.1"/>
    </source>
</evidence>
<keyword evidence="3" id="KW-1185">Reference proteome</keyword>